<dbReference type="Pfam" id="PF00328">
    <property type="entry name" value="His_Phos_2"/>
    <property type="match status" value="1"/>
</dbReference>
<dbReference type="AlphaFoldDB" id="A0A641ALD0"/>
<evidence type="ECO:0000256" key="9">
    <source>
        <dbReference type="ARBA" id="ARBA00031642"/>
    </source>
</evidence>
<reference evidence="15" key="1">
    <citation type="submission" date="2019-09" db="EMBL/GenBank/DDBJ databases">
        <authorList>
            <person name="Li J."/>
        </authorList>
    </citation>
    <scope>NUCLEOTIDE SEQUENCE [LARGE SCALE GENOMIC DNA]</scope>
    <source>
        <strain evidence="15">NRBC 14897</strain>
    </source>
</reference>
<evidence type="ECO:0000256" key="4">
    <source>
        <dbReference type="ARBA" id="ARBA00013040"/>
    </source>
</evidence>
<evidence type="ECO:0000256" key="13">
    <source>
        <dbReference type="ARBA" id="ARBA00043832"/>
    </source>
</evidence>
<evidence type="ECO:0000256" key="2">
    <source>
        <dbReference type="ARBA" id="ARBA00008422"/>
    </source>
</evidence>
<comment type="catalytic activity">
    <reaction evidence="11">
        <text>1D-myo-inositol 1,2,4,5,6-pentakisphosphate + H2O = 1D-myo-inositol 1,2,5,6-tetrakisphosphate + phosphate</text>
        <dbReference type="Rhea" id="RHEA:77115"/>
        <dbReference type="ChEBI" id="CHEBI:15377"/>
        <dbReference type="ChEBI" id="CHEBI:43474"/>
        <dbReference type="ChEBI" id="CHEBI:57798"/>
        <dbReference type="ChEBI" id="CHEBI:195535"/>
        <dbReference type="EC" id="3.1.3.62"/>
    </reaction>
    <physiologicalReaction direction="left-to-right" evidence="11">
        <dbReference type="Rhea" id="RHEA:77116"/>
    </physiologicalReaction>
</comment>
<comment type="caution">
    <text evidence="15">The sequence shown here is derived from an EMBL/GenBank/DDBJ whole genome shotgun (WGS) entry which is preliminary data.</text>
</comment>
<evidence type="ECO:0000256" key="5">
    <source>
        <dbReference type="ARBA" id="ARBA00018097"/>
    </source>
</evidence>
<comment type="catalytic activity">
    <reaction evidence="10">
        <text>1D-myo-inositol 1,2,5,6-tetrakisphosphate + H2O = 1D-myo-inositol 1,2,6-trisphosphate + phosphate</text>
        <dbReference type="Rhea" id="RHEA:77119"/>
        <dbReference type="ChEBI" id="CHEBI:15377"/>
        <dbReference type="ChEBI" id="CHEBI:43474"/>
        <dbReference type="ChEBI" id="CHEBI:195535"/>
        <dbReference type="ChEBI" id="CHEBI:195537"/>
        <dbReference type="EC" id="3.1.3.62"/>
    </reaction>
    <physiologicalReaction direction="left-to-right" evidence="10">
        <dbReference type="Rhea" id="RHEA:77120"/>
    </physiologicalReaction>
</comment>
<evidence type="ECO:0000256" key="1">
    <source>
        <dbReference type="ARBA" id="ARBA00004370"/>
    </source>
</evidence>
<evidence type="ECO:0000256" key="6">
    <source>
        <dbReference type="ARBA" id="ARBA00022729"/>
    </source>
</evidence>
<evidence type="ECO:0000256" key="8">
    <source>
        <dbReference type="ARBA" id="ARBA00023136"/>
    </source>
</evidence>
<dbReference type="InterPro" id="IPR000560">
    <property type="entry name" value="His_Pase_clade-2"/>
</dbReference>
<dbReference type="EMBL" id="SDPP02000003">
    <property type="protein sequence ID" value="KAA1376058.1"/>
    <property type="molecule type" value="Genomic_DNA"/>
</dbReference>
<evidence type="ECO:0000313" key="15">
    <source>
        <dbReference type="EMBL" id="KAA1376058.1"/>
    </source>
</evidence>
<keyword evidence="8" id="KW-0472">Membrane</keyword>
<dbReference type="PANTHER" id="PTHR20963">
    <property type="entry name" value="MULTIPLE INOSITOL POLYPHOSPHATE PHOSPHATASE-RELATED"/>
    <property type="match status" value="1"/>
</dbReference>
<comment type="catalytic activity">
    <reaction evidence="12">
        <text>1D-myo-inositol hexakisphosphate + H2O = 1D-myo-inositol 1,2,4,5,6-pentakisphosphate + phosphate</text>
        <dbReference type="Rhea" id="RHEA:16989"/>
        <dbReference type="ChEBI" id="CHEBI:15377"/>
        <dbReference type="ChEBI" id="CHEBI:43474"/>
        <dbReference type="ChEBI" id="CHEBI:57798"/>
        <dbReference type="ChEBI" id="CHEBI:58130"/>
        <dbReference type="EC" id="3.1.3.62"/>
    </reaction>
    <physiologicalReaction direction="left-to-right" evidence="12">
        <dbReference type="Rhea" id="RHEA:16990"/>
    </physiologicalReaction>
</comment>
<name>A0A641ALD0_9ACTN</name>
<dbReference type="EC" id="3.1.3.80" evidence="3"/>
<evidence type="ECO:0000256" key="7">
    <source>
        <dbReference type="ARBA" id="ARBA00022801"/>
    </source>
</evidence>
<dbReference type="PANTHER" id="PTHR20963:SF8">
    <property type="entry name" value="MULTIPLE INOSITOL POLYPHOSPHATE PHOSPHATASE 1"/>
    <property type="match status" value="1"/>
</dbReference>
<dbReference type="GO" id="GO:0034417">
    <property type="term" value="F:bisphosphoglycerate 3-phosphatase activity"/>
    <property type="evidence" value="ECO:0007669"/>
    <property type="project" value="UniProtKB-EC"/>
</dbReference>
<protein>
    <recommendedName>
        <fullName evidence="5">Multiple inositol polyphosphate phosphatase 1</fullName>
        <ecNumber evidence="4">3.1.3.62</ecNumber>
        <ecNumber evidence="3">3.1.3.80</ecNumber>
    </recommendedName>
    <alternativeName>
        <fullName evidence="9">2,3-bisphosphoglycerate 3-phosphatase</fullName>
    </alternativeName>
</protein>
<feature type="chain" id="PRO_5024994078" description="Multiple inositol polyphosphate phosphatase 1" evidence="14">
    <location>
        <begin position="27"/>
        <end position="421"/>
    </location>
</feature>
<dbReference type="EC" id="3.1.3.62" evidence="4"/>
<evidence type="ECO:0000256" key="10">
    <source>
        <dbReference type="ARBA" id="ARBA00043668"/>
    </source>
</evidence>
<proteinExistence type="inferred from homology"/>
<accession>A0A641ALD0</accession>
<comment type="similarity">
    <text evidence="2">Belongs to the histidine acid phosphatase family. MINPP1 subfamily.</text>
</comment>
<dbReference type="InterPro" id="IPR029033">
    <property type="entry name" value="His_PPase_superfam"/>
</dbReference>
<sequence length="421" mass="45681">MRSQRSATLLTVFVAALSLSVSGARADDVSNDRYYANQTPYGDPASTSIVAPPAGYELFFVENVGRHGARSMVSAGTEKRVLAVWKAASRKGALTSRGKRLDDQVRAFQRAEKKVGYGNLSTVGKAEWRGIGRRTATTYGGFLAAASARGEKVAMQTSPVYRTKQSANYFRLGLQEVVPSLATSPRTVNQDLLIEEGSTKAGRAQIAQVRTRIAVRAAAKDVLLRVYKKSYVKRLKDPVGKALDIYLLYSTAPGMAGDTSVTFAEYVPVSAARYLAEATDVSNFYRFGPGVTGQTSSYKQARPVLKDFFSALDKRIAGGSTAAVFRLAHGEVTMPFAALIKAPGSQQQSPGYWSYGSNPWRGFVAGRLAGNIEWAAYRNATGEALVTMRYNEQPVQFNASCTPSAQSPYFYRVAELKRCLG</sequence>
<feature type="signal peptide" evidence="14">
    <location>
        <begin position="1"/>
        <end position="26"/>
    </location>
</feature>
<evidence type="ECO:0000256" key="11">
    <source>
        <dbReference type="ARBA" id="ARBA00043671"/>
    </source>
</evidence>
<dbReference type="GO" id="GO:0016020">
    <property type="term" value="C:membrane"/>
    <property type="evidence" value="ECO:0007669"/>
    <property type="project" value="UniProtKB-SubCell"/>
</dbReference>
<evidence type="ECO:0000256" key="12">
    <source>
        <dbReference type="ARBA" id="ARBA00043691"/>
    </source>
</evidence>
<evidence type="ECO:0000256" key="3">
    <source>
        <dbReference type="ARBA" id="ARBA00012976"/>
    </source>
</evidence>
<dbReference type="Proteomes" id="UP001515100">
    <property type="component" value="Unassembled WGS sequence"/>
</dbReference>
<comment type="catalytic activity">
    <reaction evidence="13">
        <text>(2R)-2,3-bisphosphoglycerate + H2O = (2R)-2-phosphoglycerate + phosphate</text>
        <dbReference type="Rhea" id="RHEA:27381"/>
        <dbReference type="ChEBI" id="CHEBI:15377"/>
        <dbReference type="ChEBI" id="CHEBI:43474"/>
        <dbReference type="ChEBI" id="CHEBI:58248"/>
        <dbReference type="ChEBI" id="CHEBI:58289"/>
        <dbReference type="EC" id="3.1.3.80"/>
    </reaction>
    <physiologicalReaction direction="left-to-right" evidence="13">
        <dbReference type="Rhea" id="RHEA:27382"/>
    </physiologicalReaction>
</comment>
<keyword evidence="7" id="KW-0378">Hydrolase</keyword>
<organism evidence="15 16">
    <name type="scientific">Aeromicrobium fastidiosum</name>
    <dbReference type="NCBI Taxonomy" id="52699"/>
    <lineage>
        <taxon>Bacteria</taxon>
        <taxon>Bacillati</taxon>
        <taxon>Actinomycetota</taxon>
        <taxon>Actinomycetes</taxon>
        <taxon>Propionibacteriales</taxon>
        <taxon>Nocardioidaceae</taxon>
        <taxon>Aeromicrobium</taxon>
    </lineage>
</organism>
<comment type="subcellular location">
    <subcellularLocation>
        <location evidence="1">Membrane</location>
    </subcellularLocation>
</comment>
<gene>
    <name evidence="15" type="ORF">ESP62_011425</name>
</gene>
<keyword evidence="6 14" id="KW-0732">Signal</keyword>
<dbReference type="Gene3D" id="3.40.50.1240">
    <property type="entry name" value="Phosphoglycerate mutase-like"/>
    <property type="match status" value="1"/>
</dbReference>
<keyword evidence="16" id="KW-1185">Reference proteome</keyword>
<dbReference type="RefSeq" id="WP_129183724.1">
    <property type="nucleotide sequence ID" value="NZ_JAGIOG010000001.1"/>
</dbReference>
<dbReference type="SUPFAM" id="SSF53254">
    <property type="entry name" value="Phosphoglycerate mutase-like"/>
    <property type="match status" value="1"/>
</dbReference>
<evidence type="ECO:0000256" key="14">
    <source>
        <dbReference type="SAM" id="SignalP"/>
    </source>
</evidence>
<dbReference type="OrthoDB" id="9770871at2"/>
<evidence type="ECO:0000313" key="16">
    <source>
        <dbReference type="Proteomes" id="UP001515100"/>
    </source>
</evidence>